<protein>
    <recommendedName>
        <fullName evidence="1">KIB1-4 beta-propeller domain-containing protein</fullName>
    </recommendedName>
</protein>
<proteinExistence type="predicted"/>
<organism evidence="2 3">
    <name type="scientific">Castilleja foliolosa</name>
    <dbReference type="NCBI Taxonomy" id="1961234"/>
    <lineage>
        <taxon>Eukaryota</taxon>
        <taxon>Viridiplantae</taxon>
        <taxon>Streptophyta</taxon>
        <taxon>Embryophyta</taxon>
        <taxon>Tracheophyta</taxon>
        <taxon>Spermatophyta</taxon>
        <taxon>Magnoliopsida</taxon>
        <taxon>eudicotyledons</taxon>
        <taxon>Gunneridae</taxon>
        <taxon>Pentapetalae</taxon>
        <taxon>asterids</taxon>
        <taxon>lamiids</taxon>
        <taxon>Lamiales</taxon>
        <taxon>Orobanchaceae</taxon>
        <taxon>Pedicularideae</taxon>
        <taxon>Castillejinae</taxon>
        <taxon>Castilleja</taxon>
    </lineage>
</organism>
<dbReference type="AlphaFoldDB" id="A0ABD3DGD4"/>
<keyword evidence="3" id="KW-1185">Reference proteome</keyword>
<dbReference type="InterPro" id="IPR005174">
    <property type="entry name" value="KIB1-4_b-propeller"/>
</dbReference>
<accession>A0ABD3DGD4</accession>
<dbReference type="PANTHER" id="PTHR40891:SF1">
    <property type="entry name" value="DUF295 DOMAIN-CONTAINING PROTEIN"/>
    <property type="match status" value="1"/>
</dbReference>
<evidence type="ECO:0000313" key="2">
    <source>
        <dbReference type="EMBL" id="KAL3641178.1"/>
    </source>
</evidence>
<reference evidence="3" key="1">
    <citation type="journal article" date="2024" name="IScience">
        <title>Strigolactones Initiate the Formation of Haustorium-like Structures in Castilleja.</title>
        <authorList>
            <person name="Buerger M."/>
            <person name="Peterson D."/>
            <person name="Chory J."/>
        </authorList>
    </citation>
    <scope>NUCLEOTIDE SEQUENCE [LARGE SCALE GENOMIC DNA]</scope>
</reference>
<dbReference type="Proteomes" id="UP001632038">
    <property type="component" value="Unassembled WGS sequence"/>
</dbReference>
<gene>
    <name evidence="2" type="ORF">CASFOL_016146</name>
</gene>
<feature type="domain" description="KIB1-4 beta-propeller" evidence="1">
    <location>
        <begin position="91"/>
        <end position="332"/>
    </location>
</feature>
<dbReference type="EMBL" id="JAVIJP010000017">
    <property type="protein sequence ID" value="KAL3641178.1"/>
    <property type="molecule type" value="Genomic_DNA"/>
</dbReference>
<comment type="caution">
    <text evidence="2">The sequence shown here is derived from an EMBL/GenBank/DDBJ whole genome shotgun (WGS) entry which is preliminary data.</text>
</comment>
<name>A0ABD3DGD4_9LAMI</name>
<evidence type="ECO:0000259" key="1">
    <source>
        <dbReference type="Pfam" id="PF03478"/>
    </source>
</evidence>
<evidence type="ECO:0000313" key="3">
    <source>
        <dbReference type="Proteomes" id="UP001632038"/>
    </source>
</evidence>
<dbReference type="Pfam" id="PF03478">
    <property type="entry name" value="Beta-prop_KIB1-4"/>
    <property type="match status" value="1"/>
</dbReference>
<sequence length="365" mass="42327">MVRSDRPLRARVRYWWCVVRLCSQPGHVKADCPLKPHRNSRRRCQKPIDQSEMGKGKLPFLLTLQRGNEKQSICRPLESRSQTISFLILVDKCIVASAHGWLVLVDAFNYECCLWNPYCSKAIIELPKLQESNYMYTKCVLTKPPTEPDCHILFNSSCYTFQSFCKIGDVQYEHHYIIEEETRLYAIASLKGKIYGIISPGYKFVTVEFVGTTIELRSILINGEQPWSLPVVKRNLVVLDFADLINSHSGDEFLLVIKELTHHNYYIDGPEYRVFRVDVNRMECIEVDDIGDHAILIGYYGSMFCCSSKVTNTFQPNTIYHTSHLRARVYVYDLDDKSITWWLPPDVVDIKLSGNYWVDLDELSR</sequence>
<dbReference type="PANTHER" id="PTHR40891">
    <property type="entry name" value="DUF295 DOMAIN-CONTAINING PROTEIN"/>
    <property type="match status" value="1"/>
</dbReference>